<comment type="caution">
    <text evidence="1">The sequence shown here is derived from an EMBL/GenBank/DDBJ whole genome shotgun (WGS) entry which is preliminary data.</text>
</comment>
<accession>A0A6G4TUA3</accession>
<reference evidence="1 2" key="1">
    <citation type="submission" date="2020-02" db="EMBL/GenBank/DDBJ databases">
        <title>Whole-genome analyses of novel actinobacteria.</title>
        <authorList>
            <person name="Sahin N."/>
        </authorList>
    </citation>
    <scope>NUCLEOTIDE SEQUENCE [LARGE SCALE GENOMIC DNA]</scope>
    <source>
        <strain evidence="1 2">A7024</strain>
    </source>
</reference>
<proteinExistence type="predicted"/>
<dbReference type="RefSeq" id="WP_165230472.1">
    <property type="nucleotide sequence ID" value="NZ_JAAKZV010000003.1"/>
</dbReference>
<protein>
    <submittedName>
        <fullName evidence="1">Uncharacterized protein</fullName>
    </submittedName>
</protein>
<dbReference type="AlphaFoldDB" id="A0A6G4TUA3"/>
<keyword evidence="2" id="KW-1185">Reference proteome</keyword>
<gene>
    <name evidence="1" type="ORF">G5C51_02020</name>
</gene>
<dbReference type="InterPro" id="IPR046485">
    <property type="entry name" value="DUF6578"/>
</dbReference>
<dbReference type="Proteomes" id="UP000481583">
    <property type="component" value="Unassembled WGS sequence"/>
</dbReference>
<sequence>MEMTVWMDAWQLQCCGTPFSIGDEVTWTLGDADMDWLAEPLGPATTAEIDAAEEHHGGLPSRTPTTTGTVTSIHAVHCRYAPEPGADDRTLSPVKDSAILTTTTTADGWESAQEDRTFIGYLIHLDTPPHRA</sequence>
<organism evidence="1 2">
    <name type="scientific">Streptomyces coryli</name>
    <dbReference type="NCBI Taxonomy" id="1128680"/>
    <lineage>
        <taxon>Bacteria</taxon>
        <taxon>Bacillati</taxon>
        <taxon>Actinomycetota</taxon>
        <taxon>Actinomycetes</taxon>
        <taxon>Kitasatosporales</taxon>
        <taxon>Streptomycetaceae</taxon>
        <taxon>Streptomyces</taxon>
    </lineage>
</organism>
<name>A0A6G4TUA3_9ACTN</name>
<evidence type="ECO:0000313" key="1">
    <source>
        <dbReference type="EMBL" id="NGN62678.1"/>
    </source>
</evidence>
<dbReference type="Pfam" id="PF20218">
    <property type="entry name" value="DUF6578"/>
    <property type="match status" value="1"/>
</dbReference>
<dbReference type="EMBL" id="JAAKZV010000003">
    <property type="protein sequence ID" value="NGN62678.1"/>
    <property type="molecule type" value="Genomic_DNA"/>
</dbReference>
<evidence type="ECO:0000313" key="2">
    <source>
        <dbReference type="Proteomes" id="UP000481583"/>
    </source>
</evidence>